<dbReference type="AlphaFoldDB" id="A0A0B7MMH7"/>
<dbReference type="PROSITE" id="PS00092">
    <property type="entry name" value="N6_MTASE"/>
    <property type="match status" value="1"/>
</dbReference>
<dbReference type="GO" id="GO:0003677">
    <property type="term" value="F:DNA binding"/>
    <property type="evidence" value="ECO:0007669"/>
    <property type="project" value="InterPro"/>
</dbReference>
<dbReference type="REBASE" id="132391">
    <property type="entry name" value="M.SscSp3ORF30010P"/>
</dbReference>
<dbReference type="SUPFAM" id="SSF53335">
    <property type="entry name" value="S-adenosyl-L-methionine-dependent methyltransferases"/>
    <property type="match status" value="1"/>
</dbReference>
<keyword evidence="4" id="KW-0680">Restriction system</keyword>
<dbReference type="Pfam" id="PF01555">
    <property type="entry name" value="N6_N4_Mtase"/>
    <property type="match status" value="1"/>
</dbReference>
<dbReference type="OrthoDB" id="9800801at2"/>
<dbReference type="InterPro" id="IPR002941">
    <property type="entry name" value="DNA_methylase_N4/N6"/>
</dbReference>
<evidence type="ECO:0000256" key="4">
    <source>
        <dbReference type="ARBA" id="ARBA00022747"/>
    </source>
</evidence>
<evidence type="ECO:0000256" key="3">
    <source>
        <dbReference type="ARBA" id="ARBA00022679"/>
    </source>
</evidence>
<dbReference type="RefSeq" id="WP_052835455.1">
    <property type="nucleotide sequence ID" value="NZ_CDRZ01000223.1"/>
</dbReference>
<evidence type="ECO:0000259" key="5">
    <source>
        <dbReference type="Pfam" id="PF01555"/>
    </source>
</evidence>
<organism evidence="6 7">
    <name type="scientific">Syntrophaceticus schinkii</name>
    <dbReference type="NCBI Taxonomy" id="499207"/>
    <lineage>
        <taxon>Bacteria</taxon>
        <taxon>Bacillati</taxon>
        <taxon>Bacillota</taxon>
        <taxon>Clostridia</taxon>
        <taxon>Thermoanaerobacterales</taxon>
        <taxon>Thermoanaerobacterales Family III. Incertae Sedis</taxon>
        <taxon>Syntrophaceticus</taxon>
    </lineage>
</organism>
<keyword evidence="7" id="KW-1185">Reference proteome</keyword>
<evidence type="ECO:0000256" key="1">
    <source>
        <dbReference type="ARBA" id="ARBA00006594"/>
    </source>
</evidence>
<gene>
    <name evidence="6" type="ORF">SSCH_30011</name>
</gene>
<feature type="domain" description="DNA methylase N-4/N-6" evidence="5">
    <location>
        <begin position="291"/>
        <end position="382"/>
    </location>
</feature>
<evidence type="ECO:0000313" key="6">
    <source>
        <dbReference type="EMBL" id="CEO88907.1"/>
    </source>
</evidence>
<dbReference type="GO" id="GO:0032259">
    <property type="term" value="P:methylation"/>
    <property type="evidence" value="ECO:0007669"/>
    <property type="project" value="UniProtKB-KW"/>
</dbReference>
<evidence type="ECO:0000313" key="7">
    <source>
        <dbReference type="Proteomes" id="UP000046155"/>
    </source>
</evidence>
<proteinExistence type="inferred from homology"/>
<dbReference type="InterPro" id="IPR002052">
    <property type="entry name" value="DNA_methylase_N6_adenine_CS"/>
</dbReference>
<dbReference type="Gene3D" id="3.40.50.150">
    <property type="entry name" value="Vaccinia Virus protein VP39"/>
    <property type="match status" value="1"/>
</dbReference>
<evidence type="ECO:0000256" key="2">
    <source>
        <dbReference type="ARBA" id="ARBA00022603"/>
    </source>
</evidence>
<dbReference type="InterPro" id="IPR029063">
    <property type="entry name" value="SAM-dependent_MTases_sf"/>
</dbReference>
<accession>A0A0B7MMH7</accession>
<name>A0A0B7MMH7_9FIRM</name>
<protein>
    <submittedName>
        <fullName evidence="6">DNA methylase N-4/N-6 domain protein</fullName>
    </submittedName>
</protein>
<dbReference type="GO" id="GO:0009307">
    <property type="term" value="P:DNA restriction-modification system"/>
    <property type="evidence" value="ECO:0007669"/>
    <property type="project" value="UniProtKB-KW"/>
</dbReference>
<dbReference type="GO" id="GO:0008170">
    <property type="term" value="F:N-methyltransferase activity"/>
    <property type="evidence" value="ECO:0007669"/>
    <property type="project" value="InterPro"/>
</dbReference>
<keyword evidence="3" id="KW-0808">Transferase</keyword>
<keyword evidence="2 6" id="KW-0489">Methyltransferase</keyword>
<dbReference type="Proteomes" id="UP000046155">
    <property type="component" value="Unassembled WGS sequence"/>
</dbReference>
<dbReference type="EMBL" id="CDRZ01000223">
    <property type="protein sequence ID" value="CEO88907.1"/>
    <property type="molecule type" value="Genomic_DNA"/>
</dbReference>
<comment type="similarity">
    <text evidence="1">Belongs to the N(4)/N(6)-methyltransferase family.</text>
</comment>
<reference evidence="7" key="1">
    <citation type="submission" date="2015-01" db="EMBL/GenBank/DDBJ databases">
        <authorList>
            <person name="Manzoor Shahid"/>
            <person name="Zubair Saima"/>
        </authorList>
    </citation>
    <scope>NUCLEOTIDE SEQUENCE [LARGE SCALE GENOMIC DNA]</scope>
    <source>
        <strain evidence="7">Sp3</strain>
    </source>
</reference>
<sequence>MLYYVKTDRPFADLEVELNGFRFYFDVSNLNDKKSNDKQKIIYQFREKKGDSTLMIAVITSERRKRNKIKEILRQFHTEGVQVDEETIRMAISLFESQGERDYFINKDAHSFLKEQFGLWICQNLYDRGIVWNEEQVKKMQALQKISLQTISLISQFEEELLHIWNKPKFILKANYVITLDRIAQKDSDILRRLASHPGSQIQIDEWRELGLVNEDFQITDIFEEGSESSPEESLSGSYCHLPIDTNYFKDLQTEILSLFDNLDQELDGWLIKSENYQALNTILPKFQNRVQTIYIDPPFNREQDPGYSYSVKYKDAHWTTLLENRLQLAQQILSESGCIFVRCDYNGNMYVRLLMDEIFGPENFKNEVIIKRSGIQKQAKKQTAGSH</sequence>